<dbReference type="EMBL" id="WHVB01000008">
    <property type="protein sequence ID" value="KAF8480317.1"/>
    <property type="molecule type" value="Genomic_DNA"/>
</dbReference>
<evidence type="ECO:0000313" key="3">
    <source>
        <dbReference type="EMBL" id="KAF8480317.1"/>
    </source>
</evidence>
<sequence length="613" mass="68003">MTFQQFPCDPPTPSSLANARRLLDESNTSLADLDRKIEAAEAQLAQIVADSRCTIKQLQRERATLEEKISRTLAYMSPIRRLPAELLRQIFTMNFDEYPCCAWILSSVCSQWRRLALSMPKLWSKIRLVTTPNASADTIRLWLERSGSRIPLDVEIFLHVPDAAASTPVPRSRTRSPSQWPTFLPNNALTTTHYVQIQASQPTTSIQIVPSTPPIILPHSPPHHDWSGGLSPPPPPPPLPSASSVSSQSRASSHWGHIAIYYLVEQIHRWERFVFRFDRQFPSWQALKSVSGPAPLLREFEVSCAEPMYHSEWPWLPSANPNAEVVLPKLETVTLQYTPFKWSSPMLKTNLRSLNLRTVPTTSIPVDRVLHIISNNKLLEDLSLHVTTVLNPVLPLSQTTLPDLKTLNLGGHYLMASLIDSLVTPSLCSLTLNIDARDPIDDSISNLVARSSHPAIHSLSIAYGSNGPPFYGGLIASWGFLNDLNHLRMLQVGGTPLDPLFAMLGAPEEEGLGVMCPFLEHLGLRGCPAHSDGVTKLVQMVDARNPDNASPSTSSTSAFGGSATPVKMRRLEMYECTVLGQDVLAWLKSRIDDVECVDPPFERAPHSPTYAYL</sequence>
<proteinExistence type="predicted"/>
<dbReference type="InterPro" id="IPR032675">
    <property type="entry name" value="LRR_dom_sf"/>
</dbReference>
<evidence type="ECO:0000313" key="4">
    <source>
        <dbReference type="Proteomes" id="UP000759537"/>
    </source>
</evidence>
<evidence type="ECO:0000256" key="2">
    <source>
        <dbReference type="SAM" id="MobiDB-lite"/>
    </source>
</evidence>
<name>A0A9P5T9M8_9AGAM</name>
<reference evidence="3" key="2">
    <citation type="journal article" date="2020" name="Nat. Commun.">
        <title>Large-scale genome sequencing of mycorrhizal fungi provides insights into the early evolution of symbiotic traits.</title>
        <authorList>
            <person name="Miyauchi S."/>
            <person name="Kiss E."/>
            <person name="Kuo A."/>
            <person name="Drula E."/>
            <person name="Kohler A."/>
            <person name="Sanchez-Garcia M."/>
            <person name="Morin E."/>
            <person name="Andreopoulos B."/>
            <person name="Barry K.W."/>
            <person name="Bonito G."/>
            <person name="Buee M."/>
            <person name="Carver A."/>
            <person name="Chen C."/>
            <person name="Cichocki N."/>
            <person name="Clum A."/>
            <person name="Culley D."/>
            <person name="Crous P.W."/>
            <person name="Fauchery L."/>
            <person name="Girlanda M."/>
            <person name="Hayes R.D."/>
            <person name="Keri Z."/>
            <person name="LaButti K."/>
            <person name="Lipzen A."/>
            <person name="Lombard V."/>
            <person name="Magnuson J."/>
            <person name="Maillard F."/>
            <person name="Murat C."/>
            <person name="Nolan M."/>
            <person name="Ohm R.A."/>
            <person name="Pangilinan J."/>
            <person name="Pereira M.F."/>
            <person name="Perotto S."/>
            <person name="Peter M."/>
            <person name="Pfister S."/>
            <person name="Riley R."/>
            <person name="Sitrit Y."/>
            <person name="Stielow J.B."/>
            <person name="Szollosi G."/>
            <person name="Zifcakova L."/>
            <person name="Stursova M."/>
            <person name="Spatafora J.W."/>
            <person name="Tedersoo L."/>
            <person name="Vaario L.M."/>
            <person name="Yamada A."/>
            <person name="Yan M."/>
            <person name="Wang P."/>
            <person name="Xu J."/>
            <person name="Bruns T."/>
            <person name="Baldrian P."/>
            <person name="Vilgalys R."/>
            <person name="Dunand C."/>
            <person name="Henrissat B."/>
            <person name="Grigoriev I.V."/>
            <person name="Hibbett D."/>
            <person name="Nagy L.G."/>
            <person name="Martin F.M."/>
        </authorList>
    </citation>
    <scope>NUCLEOTIDE SEQUENCE</scope>
    <source>
        <strain evidence="3">Prilba</strain>
    </source>
</reference>
<dbReference type="Gene3D" id="1.20.1280.50">
    <property type="match status" value="1"/>
</dbReference>
<evidence type="ECO:0000256" key="1">
    <source>
        <dbReference type="SAM" id="Coils"/>
    </source>
</evidence>
<comment type="caution">
    <text evidence="3">The sequence shown here is derived from an EMBL/GenBank/DDBJ whole genome shotgun (WGS) entry which is preliminary data.</text>
</comment>
<protein>
    <recommendedName>
        <fullName evidence="5">F-box domain-containing protein</fullName>
    </recommendedName>
</protein>
<feature type="region of interest" description="Disordered" evidence="2">
    <location>
        <begin position="220"/>
        <end position="246"/>
    </location>
</feature>
<dbReference type="Gene3D" id="3.80.10.10">
    <property type="entry name" value="Ribonuclease Inhibitor"/>
    <property type="match status" value="1"/>
</dbReference>
<feature type="compositionally biased region" description="Pro residues" evidence="2">
    <location>
        <begin position="231"/>
        <end position="240"/>
    </location>
</feature>
<dbReference type="OrthoDB" id="3208947at2759"/>
<organism evidence="3 4">
    <name type="scientific">Russula ochroleuca</name>
    <dbReference type="NCBI Taxonomy" id="152965"/>
    <lineage>
        <taxon>Eukaryota</taxon>
        <taxon>Fungi</taxon>
        <taxon>Dikarya</taxon>
        <taxon>Basidiomycota</taxon>
        <taxon>Agaricomycotina</taxon>
        <taxon>Agaricomycetes</taxon>
        <taxon>Russulales</taxon>
        <taxon>Russulaceae</taxon>
        <taxon>Russula</taxon>
    </lineage>
</organism>
<keyword evidence="4" id="KW-1185">Reference proteome</keyword>
<gene>
    <name evidence="3" type="ORF">DFH94DRAFT_741901</name>
</gene>
<dbReference type="InterPro" id="IPR036047">
    <property type="entry name" value="F-box-like_dom_sf"/>
</dbReference>
<dbReference type="Proteomes" id="UP000759537">
    <property type="component" value="Unassembled WGS sequence"/>
</dbReference>
<evidence type="ECO:0008006" key="5">
    <source>
        <dbReference type="Google" id="ProtNLM"/>
    </source>
</evidence>
<dbReference type="SUPFAM" id="SSF81383">
    <property type="entry name" value="F-box domain"/>
    <property type="match status" value="1"/>
</dbReference>
<dbReference type="SUPFAM" id="SSF52047">
    <property type="entry name" value="RNI-like"/>
    <property type="match status" value="1"/>
</dbReference>
<reference evidence="3" key="1">
    <citation type="submission" date="2019-10" db="EMBL/GenBank/DDBJ databases">
        <authorList>
            <consortium name="DOE Joint Genome Institute"/>
            <person name="Kuo A."/>
            <person name="Miyauchi S."/>
            <person name="Kiss E."/>
            <person name="Drula E."/>
            <person name="Kohler A."/>
            <person name="Sanchez-Garcia M."/>
            <person name="Andreopoulos B."/>
            <person name="Barry K.W."/>
            <person name="Bonito G."/>
            <person name="Buee M."/>
            <person name="Carver A."/>
            <person name="Chen C."/>
            <person name="Cichocki N."/>
            <person name="Clum A."/>
            <person name="Culley D."/>
            <person name="Crous P.W."/>
            <person name="Fauchery L."/>
            <person name="Girlanda M."/>
            <person name="Hayes R."/>
            <person name="Keri Z."/>
            <person name="LaButti K."/>
            <person name="Lipzen A."/>
            <person name="Lombard V."/>
            <person name="Magnuson J."/>
            <person name="Maillard F."/>
            <person name="Morin E."/>
            <person name="Murat C."/>
            <person name="Nolan M."/>
            <person name="Ohm R."/>
            <person name="Pangilinan J."/>
            <person name="Pereira M."/>
            <person name="Perotto S."/>
            <person name="Peter M."/>
            <person name="Riley R."/>
            <person name="Sitrit Y."/>
            <person name="Stielow B."/>
            <person name="Szollosi G."/>
            <person name="Zifcakova L."/>
            <person name="Stursova M."/>
            <person name="Spatafora J.W."/>
            <person name="Tedersoo L."/>
            <person name="Vaario L.-M."/>
            <person name="Yamada A."/>
            <person name="Yan M."/>
            <person name="Wang P."/>
            <person name="Xu J."/>
            <person name="Bruns T."/>
            <person name="Baldrian P."/>
            <person name="Vilgalys R."/>
            <person name="Henrissat B."/>
            <person name="Grigoriev I.V."/>
            <person name="Hibbett D."/>
            <person name="Nagy L.G."/>
            <person name="Martin F.M."/>
        </authorList>
    </citation>
    <scope>NUCLEOTIDE SEQUENCE</scope>
    <source>
        <strain evidence="3">Prilba</strain>
    </source>
</reference>
<accession>A0A9P5T9M8</accession>
<keyword evidence="1" id="KW-0175">Coiled coil</keyword>
<feature type="coiled-coil region" evidence="1">
    <location>
        <begin position="16"/>
        <end position="75"/>
    </location>
</feature>
<dbReference type="AlphaFoldDB" id="A0A9P5T9M8"/>